<dbReference type="GeneID" id="37068805"/>
<evidence type="ECO:0000313" key="2">
    <source>
        <dbReference type="EMBL" id="PWY83346.1"/>
    </source>
</evidence>
<gene>
    <name evidence="2" type="ORF">BO70DRAFT_395794</name>
</gene>
<dbReference type="EMBL" id="MSFL01000010">
    <property type="protein sequence ID" value="PWY83346.1"/>
    <property type="molecule type" value="Genomic_DNA"/>
</dbReference>
<feature type="compositionally biased region" description="Low complexity" evidence="1">
    <location>
        <begin position="32"/>
        <end position="43"/>
    </location>
</feature>
<dbReference type="RefSeq" id="XP_025399789.1">
    <property type="nucleotide sequence ID" value="XM_025546568.1"/>
</dbReference>
<sequence length="231" mass="24403">MAPPTASADAGAPQQGPRIPAMRHSLLTVQALPSSSSSLTSSPAVPGKRTASSSFPSPAPPSKKPQPSSVVAELRSLAQRLETEQASASAGGDGAWVESALKILKDGTAVHQSFLDLKSDLNVETDILRRHLEDLSGDLKNLSANMISVCGTFDALNQKVLGLTRSHHASRSQTRQSVQALMELHRDDTAGCTKVKQALSNFDKGKPSSIRSPRSFEDPLGTRVLSKSDTA</sequence>
<keyword evidence="3" id="KW-1185">Reference proteome</keyword>
<proteinExistence type="predicted"/>
<evidence type="ECO:0000256" key="1">
    <source>
        <dbReference type="SAM" id="MobiDB-lite"/>
    </source>
</evidence>
<dbReference type="OrthoDB" id="10594175at2759"/>
<comment type="caution">
    <text evidence="2">The sequence shown here is derived from an EMBL/GenBank/DDBJ whole genome shotgun (WGS) entry which is preliminary data.</text>
</comment>
<feature type="region of interest" description="Disordered" evidence="1">
    <location>
        <begin position="1"/>
        <end position="69"/>
    </location>
</feature>
<feature type="region of interest" description="Disordered" evidence="1">
    <location>
        <begin position="203"/>
        <end position="231"/>
    </location>
</feature>
<organism evidence="2 3">
    <name type="scientific">Aspergillus heteromorphus CBS 117.55</name>
    <dbReference type="NCBI Taxonomy" id="1448321"/>
    <lineage>
        <taxon>Eukaryota</taxon>
        <taxon>Fungi</taxon>
        <taxon>Dikarya</taxon>
        <taxon>Ascomycota</taxon>
        <taxon>Pezizomycotina</taxon>
        <taxon>Eurotiomycetes</taxon>
        <taxon>Eurotiomycetidae</taxon>
        <taxon>Eurotiales</taxon>
        <taxon>Aspergillaceae</taxon>
        <taxon>Aspergillus</taxon>
        <taxon>Aspergillus subgen. Circumdati</taxon>
    </lineage>
</organism>
<dbReference type="Proteomes" id="UP000247233">
    <property type="component" value="Unassembled WGS sequence"/>
</dbReference>
<protein>
    <submittedName>
        <fullName evidence="2">Uncharacterized protein</fullName>
    </submittedName>
</protein>
<dbReference type="AlphaFoldDB" id="A0A317W9S8"/>
<name>A0A317W9S8_9EURO</name>
<evidence type="ECO:0000313" key="3">
    <source>
        <dbReference type="Proteomes" id="UP000247233"/>
    </source>
</evidence>
<accession>A0A317W9S8</accession>
<reference evidence="2 3" key="1">
    <citation type="submission" date="2016-12" db="EMBL/GenBank/DDBJ databases">
        <title>The genomes of Aspergillus section Nigri reveals drivers in fungal speciation.</title>
        <authorList>
            <consortium name="DOE Joint Genome Institute"/>
            <person name="Vesth T.C."/>
            <person name="Nybo J."/>
            <person name="Theobald S."/>
            <person name="Brandl J."/>
            <person name="Frisvad J.C."/>
            <person name="Nielsen K.F."/>
            <person name="Lyhne E.K."/>
            <person name="Kogle M.E."/>
            <person name="Kuo A."/>
            <person name="Riley R."/>
            <person name="Clum A."/>
            <person name="Nolan M."/>
            <person name="Lipzen A."/>
            <person name="Salamov A."/>
            <person name="Henrissat B."/>
            <person name="Wiebenga A."/>
            <person name="De Vries R.P."/>
            <person name="Grigoriev I.V."/>
            <person name="Mortensen U.H."/>
            <person name="Andersen M.R."/>
            <person name="Baker S.E."/>
        </authorList>
    </citation>
    <scope>NUCLEOTIDE SEQUENCE [LARGE SCALE GENOMIC DNA]</scope>
    <source>
        <strain evidence="2 3">CBS 117.55</strain>
    </source>
</reference>
<dbReference type="VEuPathDB" id="FungiDB:BO70DRAFT_395794"/>